<evidence type="ECO:0000259" key="15">
    <source>
        <dbReference type="Pfam" id="PF07715"/>
    </source>
</evidence>
<evidence type="ECO:0000256" key="2">
    <source>
        <dbReference type="ARBA" id="ARBA00022448"/>
    </source>
</evidence>
<comment type="similarity">
    <text evidence="12 13">Belongs to the TonB-dependent receptor family.</text>
</comment>
<keyword evidence="9 13" id="KW-0798">TonB box</keyword>
<keyword evidence="6" id="KW-0732">Signal</keyword>
<keyword evidence="17" id="KW-1185">Reference proteome</keyword>
<dbReference type="SUPFAM" id="SSF56935">
    <property type="entry name" value="Porins"/>
    <property type="match status" value="1"/>
</dbReference>
<evidence type="ECO:0000256" key="5">
    <source>
        <dbReference type="ARBA" id="ARBA00022692"/>
    </source>
</evidence>
<dbReference type="InterPro" id="IPR012910">
    <property type="entry name" value="Plug_dom"/>
</dbReference>
<comment type="subcellular location">
    <subcellularLocation>
        <location evidence="1 12">Cell outer membrane</location>
        <topology evidence="1 12">Multi-pass membrane protein</topology>
    </subcellularLocation>
</comment>
<sequence>MKSTSKKLFLNSKNDNFFKQRFNFDFQNNTFKIKNSVLFLILLVLSVSARAQDNQKQQDSTKTEKLDEVLLSATRAKDKTPVAFTNITKETLESINLGQDLPILLDQLPSVVTTSDAGAGVGYTGIRVRGSDATRVNVTINGIPYNDAESQGTFWVNMPDFVSSVEDIQLQRGVGTSTNGASAFGASLNLKTLNPSTQGYARTTNAVGSFGTRKHNISIGSGLKNNFYAEGRLSNIQSDGYIDRARADLNSYYLEAGFLNKKTAVKAIVFGGKEETYQSWYGTPEAVVNNDRDGIQAFIDRNFPSDEEAQNLLNSGRTYNFYTYDNEVDNYQQTHYQLHVSHQFNNHFSANISGNYTRGKGYFEQYKDDEELGDYFPNSVNASDEGDVIRRRWLDNDFYAFVYSLNYKKENLNLYLGGGYNTYKGDHFGEVIWDSFASSIPIRSNYYFSYGDKKDYSTYVKAEYTISSNLFALLDLQYRWVDYESVGTSSDLLNINVNESYDFFNPKFGLTYTLDNYNSIYGSFAIANREPNRDDLTKNPVRPKSEQLHDFEFGYKLRKEKFYATANLYYMNYKDQLVLTGDLDDVGDPIRQNVDKSYRAGIELQTGYKVSDQFRVDANATFSQNKIKAFDYVIYDTQYDPNTFDSVSYEPVVTQFEDTDISFSPNVIFGSTLTYSPIKNGSIALLSKYVGKQYLDNTSSNDKSMDAYFVNNLNVSYKIKPKWIKEIGINLLVNNLFDSEYVSNGYTYSYFYRPVGSSDAPITENFYYPQATTNFLLGLTLKF</sequence>
<keyword evidence="2 12" id="KW-0813">Transport</keyword>
<evidence type="ECO:0000256" key="12">
    <source>
        <dbReference type="PROSITE-ProRule" id="PRU01360"/>
    </source>
</evidence>
<keyword evidence="8" id="KW-0406">Ion transport</keyword>
<dbReference type="Pfam" id="PF07715">
    <property type="entry name" value="Plug"/>
    <property type="match status" value="1"/>
</dbReference>
<dbReference type="PROSITE" id="PS52016">
    <property type="entry name" value="TONB_DEPENDENT_REC_3"/>
    <property type="match status" value="1"/>
</dbReference>
<name>A0ABT8X0Y8_9FLAO</name>
<protein>
    <submittedName>
        <fullName evidence="16">TonB-dependent receptor</fullName>
    </submittedName>
</protein>
<dbReference type="InterPro" id="IPR039426">
    <property type="entry name" value="TonB-dep_rcpt-like"/>
</dbReference>
<evidence type="ECO:0000256" key="10">
    <source>
        <dbReference type="ARBA" id="ARBA00023136"/>
    </source>
</evidence>
<evidence type="ECO:0000256" key="6">
    <source>
        <dbReference type="ARBA" id="ARBA00022729"/>
    </source>
</evidence>
<evidence type="ECO:0000256" key="3">
    <source>
        <dbReference type="ARBA" id="ARBA00022452"/>
    </source>
</evidence>
<reference evidence="16" key="1">
    <citation type="submission" date="2023-07" db="EMBL/GenBank/DDBJ databases">
        <title>Two novel species in the genus Flavivirga.</title>
        <authorList>
            <person name="Kwon K."/>
        </authorList>
    </citation>
    <scope>NUCLEOTIDE SEQUENCE</scope>
    <source>
        <strain evidence="16">KACC 14157</strain>
    </source>
</reference>
<evidence type="ECO:0000256" key="8">
    <source>
        <dbReference type="ARBA" id="ARBA00023065"/>
    </source>
</evidence>
<evidence type="ECO:0000259" key="14">
    <source>
        <dbReference type="Pfam" id="PF00593"/>
    </source>
</evidence>
<organism evidence="16 17">
    <name type="scientific">Flavivirga amylovorans</name>
    <dbReference type="NCBI Taxonomy" id="870486"/>
    <lineage>
        <taxon>Bacteria</taxon>
        <taxon>Pseudomonadati</taxon>
        <taxon>Bacteroidota</taxon>
        <taxon>Flavobacteriia</taxon>
        <taxon>Flavobacteriales</taxon>
        <taxon>Flavobacteriaceae</taxon>
        <taxon>Flavivirga</taxon>
    </lineage>
</organism>
<keyword evidence="7" id="KW-0408">Iron</keyword>
<evidence type="ECO:0000256" key="4">
    <source>
        <dbReference type="ARBA" id="ARBA00022496"/>
    </source>
</evidence>
<feature type="domain" description="TonB-dependent receptor-like beta-barrel" evidence="14">
    <location>
        <begin position="303"/>
        <end position="736"/>
    </location>
</feature>
<dbReference type="EMBL" id="JAUOEM010000002">
    <property type="protein sequence ID" value="MDO5987264.1"/>
    <property type="molecule type" value="Genomic_DNA"/>
</dbReference>
<proteinExistence type="inferred from homology"/>
<dbReference type="RefSeq" id="WP_303281812.1">
    <property type="nucleotide sequence ID" value="NZ_BAABCZ010000005.1"/>
</dbReference>
<dbReference type="InterPro" id="IPR037066">
    <property type="entry name" value="Plug_dom_sf"/>
</dbReference>
<dbReference type="Gene3D" id="2.40.170.20">
    <property type="entry name" value="TonB-dependent receptor, beta-barrel domain"/>
    <property type="match status" value="1"/>
</dbReference>
<keyword evidence="10 12" id="KW-0472">Membrane</keyword>
<evidence type="ECO:0000256" key="13">
    <source>
        <dbReference type="RuleBase" id="RU003357"/>
    </source>
</evidence>
<keyword evidence="5 12" id="KW-0812">Transmembrane</keyword>
<dbReference type="Gene3D" id="2.170.130.10">
    <property type="entry name" value="TonB-dependent receptor, plug domain"/>
    <property type="match status" value="1"/>
</dbReference>
<evidence type="ECO:0000313" key="16">
    <source>
        <dbReference type="EMBL" id="MDO5987264.1"/>
    </source>
</evidence>
<feature type="domain" description="TonB-dependent receptor plug" evidence="15">
    <location>
        <begin position="77"/>
        <end position="186"/>
    </location>
</feature>
<keyword evidence="16" id="KW-0675">Receptor</keyword>
<evidence type="ECO:0000313" key="17">
    <source>
        <dbReference type="Proteomes" id="UP001176891"/>
    </source>
</evidence>
<evidence type="ECO:0000256" key="1">
    <source>
        <dbReference type="ARBA" id="ARBA00004571"/>
    </source>
</evidence>
<evidence type="ECO:0000256" key="11">
    <source>
        <dbReference type="ARBA" id="ARBA00023237"/>
    </source>
</evidence>
<dbReference type="Proteomes" id="UP001176891">
    <property type="component" value="Unassembled WGS sequence"/>
</dbReference>
<keyword evidence="11 12" id="KW-0998">Cell outer membrane</keyword>
<dbReference type="InterPro" id="IPR036942">
    <property type="entry name" value="Beta-barrel_TonB_sf"/>
</dbReference>
<keyword evidence="4" id="KW-0410">Iron transport</keyword>
<keyword evidence="3 12" id="KW-1134">Transmembrane beta strand</keyword>
<dbReference type="PANTHER" id="PTHR32552:SF68">
    <property type="entry name" value="FERRICHROME OUTER MEMBRANE TRANSPORTER_PHAGE RECEPTOR"/>
    <property type="match status" value="1"/>
</dbReference>
<accession>A0ABT8X0Y8</accession>
<evidence type="ECO:0000256" key="9">
    <source>
        <dbReference type="ARBA" id="ARBA00023077"/>
    </source>
</evidence>
<dbReference type="PANTHER" id="PTHR32552">
    <property type="entry name" value="FERRICHROME IRON RECEPTOR-RELATED"/>
    <property type="match status" value="1"/>
</dbReference>
<dbReference type="Pfam" id="PF00593">
    <property type="entry name" value="TonB_dep_Rec_b-barrel"/>
    <property type="match status" value="1"/>
</dbReference>
<gene>
    <name evidence="16" type="ORF">Q4Q39_07640</name>
</gene>
<comment type="caution">
    <text evidence="16">The sequence shown here is derived from an EMBL/GenBank/DDBJ whole genome shotgun (WGS) entry which is preliminary data.</text>
</comment>
<dbReference type="InterPro" id="IPR000531">
    <property type="entry name" value="Beta-barrel_TonB"/>
</dbReference>
<evidence type="ECO:0000256" key="7">
    <source>
        <dbReference type="ARBA" id="ARBA00023004"/>
    </source>
</evidence>